<evidence type="ECO:0000256" key="1">
    <source>
        <dbReference type="ARBA" id="ARBA00004651"/>
    </source>
</evidence>
<dbReference type="SUPFAM" id="SSF103473">
    <property type="entry name" value="MFS general substrate transporter"/>
    <property type="match status" value="1"/>
</dbReference>
<evidence type="ECO:0000313" key="8">
    <source>
        <dbReference type="EMBL" id="GEB31711.1"/>
    </source>
</evidence>
<dbReference type="InterPro" id="IPR036259">
    <property type="entry name" value="MFS_trans_sf"/>
</dbReference>
<reference evidence="8 9" key="1">
    <citation type="submission" date="2019-06" db="EMBL/GenBank/DDBJ databases">
        <title>Whole genome shotgun sequence of Brevibacillus parabrevis NBRC 12334.</title>
        <authorList>
            <person name="Hosoyama A."/>
            <person name="Uohara A."/>
            <person name="Ohji S."/>
            <person name="Ichikawa N."/>
        </authorList>
    </citation>
    <scope>NUCLEOTIDE SEQUENCE [LARGE SCALE GENOMIC DNA]</scope>
    <source>
        <strain evidence="8 9">NBRC 12334</strain>
    </source>
</reference>
<dbReference type="AlphaFoldDB" id="A0A4Y3PMR9"/>
<accession>A0A4Y3PMR9</accession>
<feature type="transmembrane region" description="Helical" evidence="7">
    <location>
        <begin position="76"/>
        <end position="96"/>
    </location>
</feature>
<evidence type="ECO:0000256" key="6">
    <source>
        <dbReference type="ARBA" id="ARBA00023136"/>
    </source>
</evidence>
<keyword evidence="9" id="KW-1185">Reference proteome</keyword>
<dbReference type="Gene3D" id="1.20.1250.20">
    <property type="entry name" value="MFS general substrate transporter like domains"/>
    <property type="match status" value="1"/>
</dbReference>
<evidence type="ECO:0000256" key="5">
    <source>
        <dbReference type="ARBA" id="ARBA00022989"/>
    </source>
</evidence>
<protein>
    <submittedName>
        <fullName evidence="8">MFS transporter</fullName>
    </submittedName>
</protein>
<keyword evidence="2" id="KW-0813">Transport</keyword>
<dbReference type="PANTHER" id="PTHR43266:SF10">
    <property type="entry name" value="BACILYSIN EXPORTER BACE-RELATED"/>
    <property type="match status" value="1"/>
</dbReference>
<evidence type="ECO:0000256" key="7">
    <source>
        <dbReference type="SAM" id="Phobius"/>
    </source>
</evidence>
<comment type="caution">
    <text evidence="8">The sequence shown here is derived from an EMBL/GenBank/DDBJ whole genome shotgun (WGS) entry which is preliminary data.</text>
</comment>
<keyword evidence="4 7" id="KW-0812">Transmembrane</keyword>
<evidence type="ECO:0000256" key="3">
    <source>
        <dbReference type="ARBA" id="ARBA00022475"/>
    </source>
</evidence>
<dbReference type="EMBL" id="BJMH01000005">
    <property type="protein sequence ID" value="GEB31711.1"/>
    <property type="molecule type" value="Genomic_DNA"/>
</dbReference>
<evidence type="ECO:0000313" key="9">
    <source>
        <dbReference type="Proteomes" id="UP000316882"/>
    </source>
</evidence>
<keyword evidence="5 7" id="KW-1133">Transmembrane helix</keyword>
<dbReference type="GO" id="GO:0022857">
    <property type="term" value="F:transmembrane transporter activity"/>
    <property type="evidence" value="ECO:0007669"/>
    <property type="project" value="InterPro"/>
</dbReference>
<proteinExistence type="predicted"/>
<gene>
    <name evidence="8" type="ORF">BPA01_12910</name>
</gene>
<evidence type="ECO:0000256" key="2">
    <source>
        <dbReference type="ARBA" id="ARBA00022448"/>
    </source>
</evidence>
<dbReference type="CDD" id="cd06173">
    <property type="entry name" value="MFS_MefA_like"/>
    <property type="match status" value="1"/>
</dbReference>
<dbReference type="GO" id="GO:0005886">
    <property type="term" value="C:plasma membrane"/>
    <property type="evidence" value="ECO:0007669"/>
    <property type="project" value="UniProtKB-SubCell"/>
</dbReference>
<dbReference type="InterPro" id="IPR022324">
    <property type="entry name" value="Bacilysin_exporter_BacE_put"/>
</dbReference>
<organism evidence="8 9">
    <name type="scientific">Brevibacillus parabrevis</name>
    <dbReference type="NCBI Taxonomy" id="54914"/>
    <lineage>
        <taxon>Bacteria</taxon>
        <taxon>Bacillati</taxon>
        <taxon>Bacillota</taxon>
        <taxon>Bacilli</taxon>
        <taxon>Bacillales</taxon>
        <taxon>Paenibacillaceae</taxon>
        <taxon>Brevibacillus</taxon>
    </lineage>
</organism>
<feature type="transmembrane region" description="Helical" evidence="7">
    <location>
        <begin position="140"/>
        <end position="162"/>
    </location>
</feature>
<keyword evidence="3" id="KW-1003">Cell membrane</keyword>
<sequence length="423" mass="44946">MNFLFLLKNPNMRRLVSANLLSGIGDWFNSVAVLSLLLQITGEALAVGITLALRTLPHLLFGPLGGYLADRFSRKSVMIVCDLARGLIALCFLFVASDADVWLVYAGTFLLVAFSSLYNPSRLAILPDIVDKSGLASANALDQSVFGVVMAIGSLVGGFFVALWGSEVAFWFNSLSFFVSALLLQRLTVATTTDGTTAPAKQRQVESQATDSASYKKAWQQIKATPVVLVILLLTALWPIGGGLINVLISVYAYQVFAAGQWGIGLLYGAIGVGFIAGGIVAQQFQRHTRAIASVSFAFEGFFVLLTSVSPSIFVTAACYACSTVAGGMGNASLNTLLMKYVKPDYLGRVFALEATLSNVLLGLSMLAGGWILTFADPRIVGFAAGAFVTTCSICLGLLIWRAARTAEMAETADDQPAPSRSI</sequence>
<feature type="transmembrane region" description="Helical" evidence="7">
    <location>
        <begin position="313"/>
        <end position="338"/>
    </location>
</feature>
<feature type="transmembrane region" description="Helical" evidence="7">
    <location>
        <begin position="260"/>
        <end position="282"/>
    </location>
</feature>
<keyword evidence="6 7" id="KW-0472">Membrane</keyword>
<dbReference type="PANTHER" id="PTHR43266">
    <property type="entry name" value="MACROLIDE-EFFLUX PROTEIN"/>
    <property type="match status" value="1"/>
</dbReference>
<feature type="transmembrane region" description="Helical" evidence="7">
    <location>
        <begin position="168"/>
        <end position="184"/>
    </location>
</feature>
<name>A0A4Y3PMR9_BREPA</name>
<feature type="transmembrane region" description="Helical" evidence="7">
    <location>
        <begin position="20"/>
        <end position="38"/>
    </location>
</feature>
<dbReference type="Proteomes" id="UP000316882">
    <property type="component" value="Unassembled WGS sequence"/>
</dbReference>
<feature type="transmembrane region" description="Helical" evidence="7">
    <location>
        <begin position="227"/>
        <end position="254"/>
    </location>
</feature>
<feature type="transmembrane region" description="Helical" evidence="7">
    <location>
        <begin position="350"/>
        <end position="374"/>
    </location>
</feature>
<dbReference type="Pfam" id="PF07690">
    <property type="entry name" value="MFS_1"/>
    <property type="match status" value="1"/>
</dbReference>
<dbReference type="PRINTS" id="PR01988">
    <property type="entry name" value="EXPORTERBACE"/>
</dbReference>
<feature type="transmembrane region" description="Helical" evidence="7">
    <location>
        <begin position="102"/>
        <end position="119"/>
    </location>
</feature>
<comment type="subcellular location">
    <subcellularLocation>
        <location evidence="1">Cell membrane</location>
        <topology evidence="1">Multi-pass membrane protein</topology>
    </subcellularLocation>
</comment>
<evidence type="ECO:0000256" key="4">
    <source>
        <dbReference type="ARBA" id="ARBA00022692"/>
    </source>
</evidence>
<dbReference type="RefSeq" id="WP_122964269.1">
    <property type="nucleotide sequence ID" value="NZ_BJMH01000005.1"/>
</dbReference>
<feature type="transmembrane region" description="Helical" evidence="7">
    <location>
        <begin position="380"/>
        <end position="401"/>
    </location>
</feature>
<feature type="transmembrane region" description="Helical" evidence="7">
    <location>
        <begin position="44"/>
        <end position="69"/>
    </location>
</feature>
<dbReference type="InterPro" id="IPR011701">
    <property type="entry name" value="MFS"/>
</dbReference>